<feature type="non-terminal residue" evidence="2">
    <location>
        <position position="1"/>
    </location>
</feature>
<feature type="region of interest" description="Disordered" evidence="1">
    <location>
        <begin position="291"/>
        <end position="324"/>
    </location>
</feature>
<organism evidence="2 3">
    <name type="scientific">Ranitomeya imitator</name>
    <name type="common">mimic poison frog</name>
    <dbReference type="NCBI Taxonomy" id="111125"/>
    <lineage>
        <taxon>Eukaryota</taxon>
        <taxon>Metazoa</taxon>
        <taxon>Chordata</taxon>
        <taxon>Craniata</taxon>
        <taxon>Vertebrata</taxon>
        <taxon>Euteleostomi</taxon>
        <taxon>Amphibia</taxon>
        <taxon>Batrachia</taxon>
        <taxon>Anura</taxon>
        <taxon>Neobatrachia</taxon>
        <taxon>Hyloidea</taxon>
        <taxon>Dendrobatidae</taxon>
        <taxon>Dendrobatinae</taxon>
        <taxon>Ranitomeya</taxon>
    </lineage>
</organism>
<feature type="region of interest" description="Disordered" evidence="1">
    <location>
        <begin position="222"/>
        <end position="256"/>
    </location>
</feature>
<keyword evidence="3" id="KW-1185">Reference proteome</keyword>
<evidence type="ECO:0000313" key="2">
    <source>
        <dbReference type="EMBL" id="CAJ0938255.1"/>
    </source>
</evidence>
<proteinExistence type="predicted"/>
<feature type="compositionally biased region" description="Basic and acidic residues" evidence="1">
    <location>
        <begin position="295"/>
        <end position="310"/>
    </location>
</feature>
<feature type="region of interest" description="Disordered" evidence="1">
    <location>
        <begin position="380"/>
        <end position="403"/>
    </location>
</feature>
<evidence type="ECO:0000313" key="3">
    <source>
        <dbReference type="Proteomes" id="UP001176940"/>
    </source>
</evidence>
<reference evidence="2" key="1">
    <citation type="submission" date="2023-07" db="EMBL/GenBank/DDBJ databases">
        <authorList>
            <person name="Stuckert A."/>
        </authorList>
    </citation>
    <scope>NUCLEOTIDE SEQUENCE</scope>
</reference>
<evidence type="ECO:0000256" key="1">
    <source>
        <dbReference type="SAM" id="MobiDB-lite"/>
    </source>
</evidence>
<sequence length="403" mass="42840">QETHGLSGEDLGVNLTDFQVFLAEASELQLEEVLTFYTHKNKSASVFLGGSPCVETDGPQADSRIALGAPGTCSPQEGQCFKTSPPSLSTLPFDHLFLSTVLPPSSDSHTVCSSSEAVAALGVISSNHRSRPLSSSSLLQPPSTFAQSASGVPRLQSCRLGLFSSFQSAAQIYSQRLSRAGSTWTAISQPHVLRTRSRSAGALRELEDPYHVGAVTASLQRLAERRARPSSSSHRKQLTQQLSRMNISSSSPPSRAGLCLTRAVHTEEKHSTGDDGDSSALPTTCSSAATISTEQSHDLEEPPDIQHGRLEPAPPTTPMGGARKLCPSRSVRVVVSDKQKNPGIVLVADPEAAYLHSRRTSVTSIAPAGLSDATQIVFARSRPPVPPPRTPSAVQKRRVVCPT</sequence>
<comment type="caution">
    <text evidence="2">The sequence shown here is derived from an EMBL/GenBank/DDBJ whole genome shotgun (WGS) entry which is preliminary data.</text>
</comment>
<name>A0ABN9LBQ0_9NEOB</name>
<protein>
    <submittedName>
        <fullName evidence="2">Uncharacterized protein</fullName>
    </submittedName>
</protein>
<dbReference type="Proteomes" id="UP001176940">
    <property type="component" value="Unassembled WGS sequence"/>
</dbReference>
<dbReference type="EMBL" id="CAUEEQ010014198">
    <property type="protein sequence ID" value="CAJ0938255.1"/>
    <property type="molecule type" value="Genomic_DNA"/>
</dbReference>
<gene>
    <name evidence="2" type="ORF">RIMI_LOCUS7477078</name>
</gene>
<feature type="compositionally biased region" description="Polar residues" evidence="1">
    <location>
        <begin position="238"/>
        <end position="247"/>
    </location>
</feature>
<accession>A0ABN9LBQ0</accession>